<evidence type="ECO:0000313" key="6">
    <source>
        <dbReference type="Proteomes" id="UP000327468"/>
    </source>
</evidence>
<feature type="domain" description="C-type lectin" evidence="4">
    <location>
        <begin position="98"/>
        <end position="214"/>
    </location>
</feature>
<dbReference type="InterPro" id="IPR016187">
    <property type="entry name" value="CTDL_fold"/>
</dbReference>
<evidence type="ECO:0000256" key="1">
    <source>
        <dbReference type="ARBA" id="ARBA00004401"/>
    </source>
</evidence>
<protein>
    <recommendedName>
        <fullName evidence="4">C-type lectin domain-containing protein</fullName>
    </recommendedName>
</protein>
<comment type="subcellular location">
    <subcellularLocation>
        <location evidence="1">Cell membrane</location>
        <topology evidence="1">Single-pass type II membrane protein</topology>
    </subcellularLocation>
</comment>
<dbReference type="EMBL" id="VFJC01000014">
    <property type="protein sequence ID" value="KAB5553716.1"/>
    <property type="molecule type" value="Genomic_DNA"/>
</dbReference>
<dbReference type="Proteomes" id="UP000327468">
    <property type="component" value="Chromosome 13"/>
</dbReference>
<evidence type="ECO:0000256" key="2">
    <source>
        <dbReference type="SAM" id="MobiDB-lite"/>
    </source>
</evidence>
<dbReference type="Pfam" id="PF00059">
    <property type="entry name" value="Lectin_C"/>
    <property type="match status" value="1"/>
</dbReference>
<keyword evidence="6" id="KW-1185">Reference proteome</keyword>
<evidence type="ECO:0000256" key="3">
    <source>
        <dbReference type="SAM" id="Phobius"/>
    </source>
</evidence>
<dbReference type="GO" id="GO:0005886">
    <property type="term" value="C:plasma membrane"/>
    <property type="evidence" value="ECO:0007669"/>
    <property type="project" value="UniProtKB-SubCell"/>
</dbReference>
<dbReference type="PANTHER" id="PTHR45710">
    <property type="entry name" value="C-TYPE LECTIN DOMAIN-CONTAINING PROTEIN 180"/>
    <property type="match status" value="1"/>
</dbReference>
<organism evidence="5 6">
    <name type="scientific">Pangasianodon hypophthalmus</name>
    <name type="common">Striped catfish</name>
    <name type="synonym">Helicophagus hypophthalmus</name>
    <dbReference type="NCBI Taxonomy" id="310915"/>
    <lineage>
        <taxon>Eukaryota</taxon>
        <taxon>Metazoa</taxon>
        <taxon>Chordata</taxon>
        <taxon>Craniata</taxon>
        <taxon>Vertebrata</taxon>
        <taxon>Euteleostomi</taxon>
        <taxon>Actinopterygii</taxon>
        <taxon>Neopterygii</taxon>
        <taxon>Teleostei</taxon>
        <taxon>Ostariophysi</taxon>
        <taxon>Siluriformes</taxon>
        <taxon>Pangasiidae</taxon>
        <taxon>Pangasianodon</taxon>
    </lineage>
</organism>
<keyword evidence="3" id="KW-1133">Transmembrane helix</keyword>
<keyword evidence="3" id="KW-0812">Transmembrane</keyword>
<reference evidence="5 6" key="1">
    <citation type="submission" date="2019-06" db="EMBL/GenBank/DDBJ databases">
        <title>A chromosome-scale genome assembly of the striped catfish, Pangasianodon hypophthalmus.</title>
        <authorList>
            <person name="Wen M."/>
            <person name="Zahm M."/>
            <person name="Roques C."/>
            <person name="Cabau C."/>
            <person name="Klopp C."/>
            <person name="Donnadieu C."/>
            <person name="Jouanno E."/>
            <person name="Avarre J.-C."/>
            <person name="Campet M."/>
            <person name="Ha T.T.T."/>
            <person name="Dugue R."/>
            <person name="Lampietro C."/>
            <person name="Louis A."/>
            <person name="Herpin A."/>
            <person name="Echchiki A."/>
            <person name="Berthelot C."/>
            <person name="Parey E."/>
            <person name="Roest-Crollius H."/>
            <person name="Braasch I."/>
            <person name="Postlethwait J."/>
            <person name="Bobe J."/>
            <person name="Montfort J."/>
            <person name="Bouchez O."/>
            <person name="Begum T."/>
            <person name="Schartl M."/>
            <person name="Guiguen Y."/>
        </authorList>
    </citation>
    <scope>NUCLEOTIDE SEQUENCE [LARGE SCALE GENOMIC DNA]</scope>
    <source>
        <strain evidence="5 6">Indonesia</strain>
        <tissue evidence="5">Blood</tissue>
    </source>
</reference>
<feature type="transmembrane region" description="Helical" evidence="3">
    <location>
        <begin position="25"/>
        <end position="52"/>
    </location>
</feature>
<dbReference type="InterPro" id="IPR050828">
    <property type="entry name" value="C-type_lectin/matrix_domain"/>
</dbReference>
<proteinExistence type="predicted"/>
<dbReference type="Gene3D" id="3.10.100.10">
    <property type="entry name" value="Mannose-Binding Protein A, subunit A"/>
    <property type="match status" value="1"/>
</dbReference>
<feature type="region of interest" description="Disordered" evidence="2">
    <location>
        <begin position="1"/>
        <end position="21"/>
    </location>
</feature>
<gene>
    <name evidence="5" type="ORF">PHYPO_G00041850</name>
</gene>
<sequence>MKKNQPIYDNVTSMRDESPGSGRRCGYCLVISLSVLLFLSLMANGLLTYFYVKLKWPSDTLSEQARKCSAGDCKIQNVPITSSEQIRRCSARERQIQYKDRLYIFPTDEMSWFSSRENCQELGGDLVIINSKEEHKFLVGAMNTFSNSLHWIGLRNVEKEGRWLWIDETPLMQNLSWWKYTSEGSASEREDCVGYYDGQWVDLSCSTLERRICEIICTH</sequence>
<dbReference type="AlphaFoldDB" id="A0A5N5MHH9"/>
<dbReference type="InterPro" id="IPR016186">
    <property type="entry name" value="C-type_lectin-like/link_sf"/>
</dbReference>
<accession>A0A5N5MHH9</accession>
<evidence type="ECO:0000313" key="5">
    <source>
        <dbReference type="EMBL" id="KAB5553716.1"/>
    </source>
</evidence>
<dbReference type="PROSITE" id="PS50041">
    <property type="entry name" value="C_TYPE_LECTIN_2"/>
    <property type="match status" value="1"/>
</dbReference>
<dbReference type="SUPFAM" id="SSF56436">
    <property type="entry name" value="C-type lectin-like"/>
    <property type="match status" value="1"/>
</dbReference>
<dbReference type="SMART" id="SM00034">
    <property type="entry name" value="CLECT"/>
    <property type="match status" value="1"/>
</dbReference>
<dbReference type="PANTHER" id="PTHR45710:SF26">
    <property type="entry name" value="RH26557P"/>
    <property type="match status" value="1"/>
</dbReference>
<comment type="caution">
    <text evidence="5">The sequence shown here is derived from an EMBL/GenBank/DDBJ whole genome shotgun (WGS) entry which is preliminary data.</text>
</comment>
<dbReference type="InterPro" id="IPR001304">
    <property type="entry name" value="C-type_lectin-like"/>
</dbReference>
<keyword evidence="3" id="KW-0472">Membrane</keyword>
<evidence type="ECO:0000259" key="4">
    <source>
        <dbReference type="PROSITE" id="PS50041"/>
    </source>
</evidence>
<name>A0A5N5MHH9_PANHP</name>